<dbReference type="PANTHER" id="PTHR11845:SF13">
    <property type="entry name" value="5'-DEOXYNUCLEOTIDASE HDDC2"/>
    <property type="match status" value="1"/>
</dbReference>
<feature type="domain" description="HD/PDEase" evidence="8">
    <location>
        <begin position="39"/>
        <end position="150"/>
    </location>
</feature>
<keyword evidence="6" id="KW-0479">Metal-binding</keyword>
<dbReference type="GO" id="GO:0002953">
    <property type="term" value="F:5'-deoxynucleotidase activity"/>
    <property type="evidence" value="ECO:0007669"/>
    <property type="project" value="UniProtKB-EC"/>
</dbReference>
<dbReference type="InterPro" id="IPR003607">
    <property type="entry name" value="HD/PDEase_dom"/>
</dbReference>
<name>A0A1G2ERG8_9BACT</name>
<evidence type="ECO:0000313" key="9">
    <source>
        <dbReference type="EMBL" id="OGZ27950.1"/>
    </source>
</evidence>
<dbReference type="Pfam" id="PF13023">
    <property type="entry name" value="HD_3"/>
    <property type="match status" value="1"/>
</dbReference>
<comment type="catalytic activity">
    <reaction evidence="1">
        <text>a 2'-deoxyribonucleoside 5'-phosphate + H2O = a 2'-deoxyribonucleoside + phosphate</text>
        <dbReference type="Rhea" id="RHEA:36167"/>
        <dbReference type="ChEBI" id="CHEBI:15377"/>
        <dbReference type="ChEBI" id="CHEBI:18274"/>
        <dbReference type="ChEBI" id="CHEBI:43474"/>
        <dbReference type="ChEBI" id="CHEBI:65317"/>
        <dbReference type="EC" id="3.1.3.89"/>
    </reaction>
</comment>
<dbReference type="InterPro" id="IPR039356">
    <property type="entry name" value="YfbR/HDDC2"/>
</dbReference>
<evidence type="ECO:0000256" key="1">
    <source>
        <dbReference type="ARBA" id="ARBA00001638"/>
    </source>
</evidence>
<organism evidence="9 10">
    <name type="scientific">Candidatus Nealsonbacteria bacterium RIFOXYB1_FULL_40_15</name>
    <dbReference type="NCBI Taxonomy" id="1801677"/>
    <lineage>
        <taxon>Bacteria</taxon>
        <taxon>Candidatus Nealsoniibacteriota</taxon>
    </lineage>
</organism>
<dbReference type="PANTHER" id="PTHR11845">
    <property type="entry name" value="5'-DEOXYNUCLEOTIDASE HDDC2"/>
    <property type="match status" value="1"/>
</dbReference>
<dbReference type="EMBL" id="MHMM01000002">
    <property type="protein sequence ID" value="OGZ27950.1"/>
    <property type="molecule type" value="Genomic_DNA"/>
</dbReference>
<evidence type="ECO:0000256" key="4">
    <source>
        <dbReference type="ARBA" id="ARBA00011738"/>
    </source>
</evidence>
<sequence length="198" mass="23270">MGKTKKKNNFSDLASFLFEVGTLRKVARSHRQTLLTDDLSDNIASHSFRVTMAGWFLAKAEKADPYKVLLMCLVHDLTESRSGDQHWVNKKYVKVFEEEIVKDQYQRLPNKSELLEITNEYNERKTLEAKLAKDADLLDQILLLKEYAWVGNNEASDWLKDNEQYKRIFSRTGKKLAKEIMSQKPHSWWTNLWTADRR</sequence>
<evidence type="ECO:0000256" key="6">
    <source>
        <dbReference type="ARBA" id="ARBA00022723"/>
    </source>
</evidence>
<gene>
    <name evidence="9" type="ORF">A2365_00915</name>
</gene>
<accession>A0A1G2ERG8</accession>
<dbReference type="GO" id="GO:0005737">
    <property type="term" value="C:cytoplasm"/>
    <property type="evidence" value="ECO:0007669"/>
    <property type="project" value="TreeGrafter"/>
</dbReference>
<evidence type="ECO:0000256" key="2">
    <source>
        <dbReference type="ARBA" id="ARBA00001936"/>
    </source>
</evidence>
<protein>
    <recommendedName>
        <fullName evidence="5">5'-deoxynucleotidase</fullName>
        <ecNumber evidence="5">3.1.3.89</ecNumber>
    </recommendedName>
</protein>
<dbReference type="EC" id="3.1.3.89" evidence="5"/>
<evidence type="ECO:0000256" key="3">
    <source>
        <dbReference type="ARBA" id="ARBA00001941"/>
    </source>
</evidence>
<dbReference type="Gene3D" id="1.10.3210.10">
    <property type="entry name" value="Hypothetical protein af1432"/>
    <property type="match status" value="1"/>
</dbReference>
<dbReference type="GO" id="GO:0046872">
    <property type="term" value="F:metal ion binding"/>
    <property type="evidence" value="ECO:0007669"/>
    <property type="project" value="UniProtKB-KW"/>
</dbReference>
<dbReference type="STRING" id="1801677.A2365_00915"/>
<evidence type="ECO:0000256" key="5">
    <source>
        <dbReference type="ARBA" id="ARBA00012964"/>
    </source>
</evidence>
<dbReference type="AlphaFoldDB" id="A0A1G2ERG8"/>
<dbReference type="SUPFAM" id="SSF109604">
    <property type="entry name" value="HD-domain/PDEase-like"/>
    <property type="match status" value="1"/>
</dbReference>
<reference evidence="9 10" key="1">
    <citation type="journal article" date="2016" name="Nat. Commun.">
        <title>Thousands of microbial genomes shed light on interconnected biogeochemical processes in an aquifer system.</title>
        <authorList>
            <person name="Anantharaman K."/>
            <person name="Brown C.T."/>
            <person name="Hug L.A."/>
            <person name="Sharon I."/>
            <person name="Castelle C.J."/>
            <person name="Probst A.J."/>
            <person name="Thomas B.C."/>
            <person name="Singh A."/>
            <person name="Wilkins M.J."/>
            <person name="Karaoz U."/>
            <person name="Brodie E.L."/>
            <person name="Williams K.H."/>
            <person name="Hubbard S.S."/>
            <person name="Banfield J.F."/>
        </authorList>
    </citation>
    <scope>NUCLEOTIDE SEQUENCE [LARGE SCALE GENOMIC DNA]</scope>
</reference>
<dbReference type="Proteomes" id="UP000177740">
    <property type="component" value="Unassembled WGS sequence"/>
</dbReference>
<keyword evidence="7" id="KW-0378">Hydrolase</keyword>
<comment type="cofactor">
    <cofactor evidence="2">
        <name>Mn(2+)</name>
        <dbReference type="ChEBI" id="CHEBI:29035"/>
    </cofactor>
</comment>
<comment type="cofactor">
    <cofactor evidence="3">
        <name>Co(2+)</name>
        <dbReference type="ChEBI" id="CHEBI:48828"/>
    </cofactor>
</comment>
<evidence type="ECO:0000313" key="10">
    <source>
        <dbReference type="Proteomes" id="UP000177740"/>
    </source>
</evidence>
<proteinExistence type="predicted"/>
<comment type="subunit">
    <text evidence="4">Homodimer.</text>
</comment>
<dbReference type="SMART" id="SM00471">
    <property type="entry name" value="HDc"/>
    <property type="match status" value="1"/>
</dbReference>
<comment type="caution">
    <text evidence="9">The sequence shown here is derived from an EMBL/GenBank/DDBJ whole genome shotgun (WGS) entry which is preliminary data.</text>
</comment>
<evidence type="ECO:0000256" key="7">
    <source>
        <dbReference type="ARBA" id="ARBA00022801"/>
    </source>
</evidence>
<evidence type="ECO:0000259" key="8">
    <source>
        <dbReference type="SMART" id="SM00471"/>
    </source>
</evidence>
<dbReference type="InterPro" id="IPR006674">
    <property type="entry name" value="HD_domain"/>
</dbReference>